<organism evidence="1 2">
    <name type="scientific">Bodo saltans</name>
    <name type="common">Flagellated protozoan</name>
    <dbReference type="NCBI Taxonomy" id="75058"/>
    <lineage>
        <taxon>Eukaryota</taxon>
        <taxon>Discoba</taxon>
        <taxon>Euglenozoa</taxon>
        <taxon>Kinetoplastea</taxon>
        <taxon>Metakinetoplastina</taxon>
        <taxon>Eubodonida</taxon>
        <taxon>Bodonidae</taxon>
        <taxon>Bodo</taxon>
    </lineage>
</organism>
<accession>A0A0S4JHL5</accession>
<sequence length="144" mass="16510">HPRNSCSHSPWKRESNTRLLLWRPMSKQRTNTMTWNLMHCSPCLHPEGRVLLLLTRWPGSEQLQEEASITIHEARSLSPTNMLSDKGRDTSTSFFVSFSNSSSLRCRLSRSSELCSCRRCQETPSAYTPGPTLGPRLFSKCLRR</sequence>
<evidence type="ECO:0000313" key="1">
    <source>
        <dbReference type="EMBL" id="CUG88939.1"/>
    </source>
</evidence>
<keyword evidence="2" id="KW-1185">Reference proteome</keyword>
<dbReference type="Proteomes" id="UP000051952">
    <property type="component" value="Unassembled WGS sequence"/>
</dbReference>
<dbReference type="AlphaFoldDB" id="A0A0S4JHL5"/>
<evidence type="ECO:0000313" key="2">
    <source>
        <dbReference type="Proteomes" id="UP000051952"/>
    </source>
</evidence>
<dbReference type="VEuPathDB" id="TriTrypDB:BSAL_01755"/>
<reference evidence="2" key="1">
    <citation type="submission" date="2015-09" db="EMBL/GenBank/DDBJ databases">
        <authorList>
            <consortium name="Pathogen Informatics"/>
        </authorList>
    </citation>
    <scope>NUCLEOTIDE SEQUENCE [LARGE SCALE GENOMIC DNA]</scope>
    <source>
        <strain evidence="2">Lake Konstanz</strain>
    </source>
</reference>
<dbReference type="EMBL" id="CYKH01001687">
    <property type="protein sequence ID" value="CUG88939.1"/>
    <property type="molecule type" value="Genomic_DNA"/>
</dbReference>
<proteinExistence type="predicted"/>
<protein>
    <submittedName>
        <fullName evidence="1">Uncharacterized protein</fullName>
    </submittedName>
</protein>
<gene>
    <name evidence="1" type="ORF">BSAL_01755</name>
</gene>
<feature type="non-terminal residue" evidence="1">
    <location>
        <position position="1"/>
    </location>
</feature>
<name>A0A0S4JHL5_BODSA</name>